<organism evidence="1 2">
    <name type="scientific">Camellia lanceoleosa</name>
    <dbReference type="NCBI Taxonomy" id="1840588"/>
    <lineage>
        <taxon>Eukaryota</taxon>
        <taxon>Viridiplantae</taxon>
        <taxon>Streptophyta</taxon>
        <taxon>Embryophyta</taxon>
        <taxon>Tracheophyta</taxon>
        <taxon>Spermatophyta</taxon>
        <taxon>Magnoliopsida</taxon>
        <taxon>eudicotyledons</taxon>
        <taxon>Gunneridae</taxon>
        <taxon>Pentapetalae</taxon>
        <taxon>asterids</taxon>
        <taxon>Ericales</taxon>
        <taxon>Theaceae</taxon>
        <taxon>Camellia</taxon>
    </lineage>
</organism>
<keyword evidence="2" id="KW-1185">Reference proteome</keyword>
<gene>
    <name evidence="1" type="ORF">LOK49_LG09G00055</name>
</gene>
<comment type="caution">
    <text evidence="1">The sequence shown here is derived from an EMBL/GenBank/DDBJ whole genome shotgun (WGS) entry which is preliminary data.</text>
</comment>
<evidence type="ECO:0000313" key="2">
    <source>
        <dbReference type="Proteomes" id="UP001060215"/>
    </source>
</evidence>
<proteinExistence type="predicted"/>
<protein>
    <submittedName>
        <fullName evidence="1">Heavy metal-associated isoprenylated plant protein 6</fullName>
    </submittedName>
</protein>
<dbReference type="EMBL" id="CM045765">
    <property type="protein sequence ID" value="KAI7999760.1"/>
    <property type="molecule type" value="Genomic_DNA"/>
</dbReference>
<dbReference type="Proteomes" id="UP001060215">
    <property type="component" value="Chromosome 8"/>
</dbReference>
<reference evidence="1 2" key="1">
    <citation type="journal article" date="2022" name="Plant J.">
        <title>Chromosome-level genome of Camellia lanceoleosa provides a valuable resource for understanding genome evolution and self-incompatibility.</title>
        <authorList>
            <person name="Gong W."/>
            <person name="Xiao S."/>
            <person name="Wang L."/>
            <person name="Liao Z."/>
            <person name="Chang Y."/>
            <person name="Mo W."/>
            <person name="Hu G."/>
            <person name="Li W."/>
            <person name="Zhao G."/>
            <person name="Zhu H."/>
            <person name="Hu X."/>
            <person name="Ji K."/>
            <person name="Xiang X."/>
            <person name="Song Q."/>
            <person name="Yuan D."/>
            <person name="Jin S."/>
            <person name="Zhang L."/>
        </authorList>
    </citation>
    <scope>NUCLEOTIDE SEQUENCE [LARGE SCALE GENOMIC DNA]</scope>
    <source>
        <strain evidence="1">SQ_2022a</strain>
    </source>
</reference>
<name>A0ACC0GHW0_9ERIC</name>
<sequence>MAEKVTTMVLNVDLQCSSCYKKIKKILCKFPQIRDQIYDEKKNTVTIIVVCCSPEKVRDKLCCKGGKTIKSIEIKEPQKPKPLVEKPDKPKPSEKPPNPPAPSAFVPVCYPPIYPVGICCGQCYEGRTDGPCYHGHGRPVPYYYNYGYGPSGYSGNRGCYTCRCDYFSEENPSVCTIM</sequence>
<evidence type="ECO:0000313" key="1">
    <source>
        <dbReference type="EMBL" id="KAI7999760.1"/>
    </source>
</evidence>
<accession>A0ACC0GHW0</accession>